<proteinExistence type="predicted"/>
<sequence>MKNEKNRTFFKEKTQADSYSIRQVFDDEKQDLAIFHAKIDKSVKFSSYFIKMLSMFNTPQLFANKFSKNLSKINWVNFKSFT</sequence>
<dbReference type="Proteomes" id="UP000092607">
    <property type="component" value="Unassembled WGS sequence"/>
</dbReference>
<evidence type="ECO:0000313" key="1">
    <source>
        <dbReference type="EMBL" id="OBX65914.1"/>
    </source>
</evidence>
<comment type="caution">
    <text evidence="1">The sequence shown here is derived from an EMBL/GenBank/DDBJ whole genome shotgun (WGS) entry which is preliminary data.</text>
</comment>
<gene>
    <name evidence="1" type="ORF">A9309_12655</name>
</gene>
<dbReference type="OrthoDB" id="9952900at2"/>
<accession>A0A1B8Q7T8</accession>
<organism evidence="1 2">
    <name type="scientific">Moraxella lacunata</name>
    <dbReference type="NCBI Taxonomy" id="477"/>
    <lineage>
        <taxon>Bacteria</taxon>
        <taxon>Pseudomonadati</taxon>
        <taxon>Pseudomonadota</taxon>
        <taxon>Gammaproteobacteria</taxon>
        <taxon>Moraxellales</taxon>
        <taxon>Moraxellaceae</taxon>
        <taxon>Moraxella</taxon>
    </lineage>
</organism>
<protein>
    <submittedName>
        <fullName evidence="1">Uncharacterized protein</fullName>
    </submittedName>
</protein>
<evidence type="ECO:0000313" key="2">
    <source>
        <dbReference type="Proteomes" id="UP000092607"/>
    </source>
</evidence>
<dbReference type="EMBL" id="LZMS01000019">
    <property type="protein sequence ID" value="OBX65914.1"/>
    <property type="molecule type" value="Genomic_DNA"/>
</dbReference>
<name>A0A1B8Q7T8_MORLA</name>
<reference evidence="1 2" key="1">
    <citation type="submission" date="2016-06" db="EMBL/GenBank/DDBJ databases">
        <title>Draft genome of Moraxella lacunata CCUG 57757A.</title>
        <authorList>
            <person name="Salva-Serra F."/>
            <person name="Engstrom-Jakobsson H."/>
            <person name="Thorell K."/>
            <person name="Gonzales-Siles L."/>
            <person name="Karlsson R."/>
            <person name="Boulund F."/>
            <person name="Engstrand L."/>
            <person name="Kristiansson E."/>
            <person name="Moore E."/>
        </authorList>
    </citation>
    <scope>NUCLEOTIDE SEQUENCE [LARGE SCALE GENOMIC DNA]</scope>
    <source>
        <strain evidence="1 2">CCUG 57757A</strain>
    </source>
</reference>
<dbReference type="AlphaFoldDB" id="A0A1B8Q7T8"/>
<dbReference type="RefSeq" id="WP_065273995.1">
    <property type="nucleotide sequence ID" value="NZ_LZMS01000019.1"/>
</dbReference>